<feature type="domain" description="C2H2-type" evidence="13">
    <location>
        <begin position="94"/>
        <end position="121"/>
    </location>
</feature>
<keyword evidence="7" id="KW-0805">Transcription regulation</keyword>
<evidence type="ECO:0000256" key="9">
    <source>
        <dbReference type="ARBA" id="ARBA00023163"/>
    </source>
</evidence>
<dbReference type="AlphaFoldDB" id="A0A8W8JIX1"/>
<comment type="subcellular location">
    <subcellularLocation>
        <location evidence="1">Nucleus</location>
    </subcellularLocation>
</comment>
<evidence type="ECO:0000313" key="15">
    <source>
        <dbReference type="Proteomes" id="UP000005408"/>
    </source>
</evidence>
<evidence type="ECO:0000256" key="11">
    <source>
        <dbReference type="PROSITE-ProRule" id="PRU00042"/>
    </source>
</evidence>
<sequence>MVTHVRKNSAGYYVKKENIDIPDVTASSQGASLQTSSKVVVESLGINISNVLMQSQKDCNEKAQEQCSILNLDTKCHTAGNMVEATVKKPRKEHICEYCGKEFRQKGHLNVHLLIHTGARPFKCDVCLKEFNQKQILKRHLVTHRQNPNNERQKSIHFLPKASYEELMCESCGKIFTNKYNFQKHRLIHSGQKPFLCGECGKSFRQKNHLVDHQRIHSGNRPFVCDVCSKTFSQKQNLKKHQQRHEKQDNKQPTEQKIHSNNDSNLSSETTNTNNDSNSTGKTQVQAREKVFSCNILEAIVKKTLQTFQCDHCGKDFKRKEYLKVHLRTHTGEKPYHCSQCSARFSQRGHLWVHMSKHK</sequence>
<dbReference type="PANTHER" id="PTHR24393">
    <property type="entry name" value="ZINC FINGER PROTEIN"/>
    <property type="match status" value="1"/>
</dbReference>
<dbReference type="InterPro" id="IPR013087">
    <property type="entry name" value="Znf_C2H2_type"/>
</dbReference>
<accession>A0A8W8JIX1</accession>
<keyword evidence="3" id="KW-0479">Metal-binding</keyword>
<evidence type="ECO:0000256" key="2">
    <source>
        <dbReference type="ARBA" id="ARBA00006991"/>
    </source>
</evidence>
<evidence type="ECO:0000256" key="4">
    <source>
        <dbReference type="ARBA" id="ARBA00022737"/>
    </source>
</evidence>
<dbReference type="Pfam" id="PF13912">
    <property type="entry name" value="zf-C2H2_6"/>
    <property type="match status" value="1"/>
</dbReference>
<feature type="domain" description="C2H2-type" evidence="13">
    <location>
        <begin position="336"/>
        <end position="359"/>
    </location>
</feature>
<dbReference type="FunFam" id="3.30.160.60:FF:000100">
    <property type="entry name" value="Zinc finger 45-like"/>
    <property type="match status" value="2"/>
</dbReference>
<dbReference type="Gene3D" id="3.30.160.60">
    <property type="entry name" value="Classic Zinc Finger"/>
    <property type="match status" value="7"/>
</dbReference>
<dbReference type="SUPFAM" id="SSF57667">
    <property type="entry name" value="beta-beta-alpha zinc fingers"/>
    <property type="match status" value="4"/>
</dbReference>
<reference evidence="14" key="1">
    <citation type="submission" date="2022-08" db="UniProtKB">
        <authorList>
            <consortium name="EnsemblMetazoa"/>
        </authorList>
    </citation>
    <scope>IDENTIFICATION</scope>
    <source>
        <strain evidence="14">05x7-T-G4-1.051#20</strain>
    </source>
</reference>
<feature type="domain" description="C2H2-type" evidence="13">
    <location>
        <begin position="122"/>
        <end position="149"/>
    </location>
</feature>
<dbReference type="GO" id="GO:0005634">
    <property type="term" value="C:nucleus"/>
    <property type="evidence" value="ECO:0007669"/>
    <property type="project" value="UniProtKB-SubCell"/>
</dbReference>
<keyword evidence="5 11" id="KW-0863">Zinc-finger</keyword>
<feature type="domain" description="C2H2-type" evidence="13">
    <location>
        <begin position="223"/>
        <end position="250"/>
    </location>
</feature>
<dbReference type="Pfam" id="PF00096">
    <property type="entry name" value="zf-C2H2"/>
    <property type="match status" value="6"/>
</dbReference>
<dbReference type="InterPro" id="IPR036236">
    <property type="entry name" value="Znf_C2H2_sf"/>
</dbReference>
<keyword evidence="9" id="KW-0804">Transcription</keyword>
<proteinExistence type="inferred from homology"/>
<dbReference type="FunFam" id="3.30.160.60:FF:000320">
    <property type="entry name" value="Zinc finger protein 777"/>
    <property type="match status" value="1"/>
</dbReference>
<evidence type="ECO:0000313" key="14">
    <source>
        <dbReference type="EnsemblMetazoa" id="G19645.1:cds"/>
    </source>
</evidence>
<evidence type="ECO:0000256" key="3">
    <source>
        <dbReference type="ARBA" id="ARBA00022723"/>
    </source>
</evidence>
<dbReference type="SMART" id="SM00355">
    <property type="entry name" value="ZnF_C2H2"/>
    <property type="match status" value="7"/>
</dbReference>
<evidence type="ECO:0000256" key="12">
    <source>
        <dbReference type="SAM" id="MobiDB-lite"/>
    </source>
</evidence>
<dbReference type="FunFam" id="3.30.160.60:FF:000624">
    <property type="entry name" value="zinc finger protein 697"/>
    <property type="match status" value="2"/>
</dbReference>
<keyword evidence="15" id="KW-1185">Reference proteome</keyword>
<evidence type="ECO:0000259" key="13">
    <source>
        <dbReference type="PROSITE" id="PS50157"/>
    </source>
</evidence>
<dbReference type="GO" id="GO:0001228">
    <property type="term" value="F:DNA-binding transcription activator activity, RNA polymerase II-specific"/>
    <property type="evidence" value="ECO:0007669"/>
    <property type="project" value="TreeGrafter"/>
</dbReference>
<feature type="compositionally biased region" description="Low complexity" evidence="12">
    <location>
        <begin position="261"/>
        <end position="280"/>
    </location>
</feature>
<evidence type="ECO:0000256" key="5">
    <source>
        <dbReference type="ARBA" id="ARBA00022771"/>
    </source>
</evidence>
<evidence type="ECO:0000256" key="10">
    <source>
        <dbReference type="ARBA" id="ARBA00023242"/>
    </source>
</evidence>
<keyword evidence="8" id="KW-0238">DNA-binding</keyword>
<dbReference type="Proteomes" id="UP000005408">
    <property type="component" value="Unassembled WGS sequence"/>
</dbReference>
<dbReference type="GO" id="GO:0000978">
    <property type="term" value="F:RNA polymerase II cis-regulatory region sequence-specific DNA binding"/>
    <property type="evidence" value="ECO:0007669"/>
    <property type="project" value="TreeGrafter"/>
</dbReference>
<feature type="region of interest" description="Disordered" evidence="12">
    <location>
        <begin position="236"/>
        <end position="284"/>
    </location>
</feature>
<dbReference type="PANTHER" id="PTHR24393:SF15">
    <property type="entry name" value="IP01243P-RELATED"/>
    <property type="match status" value="1"/>
</dbReference>
<keyword evidence="4" id="KW-0677">Repeat</keyword>
<comment type="similarity">
    <text evidence="2">Belongs to the krueppel C2H2-type zinc-finger protein family.</text>
</comment>
<feature type="domain" description="C2H2-type" evidence="13">
    <location>
        <begin position="195"/>
        <end position="222"/>
    </location>
</feature>
<feature type="compositionally biased region" description="Basic and acidic residues" evidence="12">
    <location>
        <begin position="245"/>
        <end position="260"/>
    </location>
</feature>
<protein>
    <recommendedName>
        <fullName evidence="13">C2H2-type domain-containing protein</fullName>
    </recommendedName>
</protein>
<dbReference type="EnsemblMetazoa" id="G19645.1">
    <property type="protein sequence ID" value="G19645.1:cds"/>
    <property type="gene ID" value="G19645"/>
</dbReference>
<dbReference type="GO" id="GO:0008270">
    <property type="term" value="F:zinc ion binding"/>
    <property type="evidence" value="ECO:0007669"/>
    <property type="project" value="UniProtKB-KW"/>
</dbReference>
<evidence type="ECO:0000256" key="6">
    <source>
        <dbReference type="ARBA" id="ARBA00022833"/>
    </source>
</evidence>
<dbReference type="PROSITE" id="PS50157">
    <property type="entry name" value="ZINC_FINGER_C2H2_2"/>
    <property type="match status" value="7"/>
</dbReference>
<feature type="domain" description="C2H2-type" evidence="13">
    <location>
        <begin position="308"/>
        <end position="335"/>
    </location>
</feature>
<keyword evidence="10" id="KW-0539">Nucleus</keyword>
<name>A0A8W8JIX1_MAGGI</name>
<evidence type="ECO:0000256" key="7">
    <source>
        <dbReference type="ARBA" id="ARBA00023015"/>
    </source>
</evidence>
<feature type="domain" description="C2H2-type" evidence="13">
    <location>
        <begin position="167"/>
        <end position="194"/>
    </location>
</feature>
<organism evidence="14 15">
    <name type="scientific">Magallana gigas</name>
    <name type="common">Pacific oyster</name>
    <name type="synonym">Crassostrea gigas</name>
    <dbReference type="NCBI Taxonomy" id="29159"/>
    <lineage>
        <taxon>Eukaryota</taxon>
        <taxon>Metazoa</taxon>
        <taxon>Spiralia</taxon>
        <taxon>Lophotrochozoa</taxon>
        <taxon>Mollusca</taxon>
        <taxon>Bivalvia</taxon>
        <taxon>Autobranchia</taxon>
        <taxon>Pteriomorphia</taxon>
        <taxon>Ostreida</taxon>
        <taxon>Ostreoidea</taxon>
        <taxon>Ostreidae</taxon>
        <taxon>Magallana</taxon>
    </lineage>
</organism>
<keyword evidence="6" id="KW-0862">Zinc</keyword>
<dbReference type="PROSITE" id="PS00028">
    <property type="entry name" value="ZINC_FINGER_C2H2_1"/>
    <property type="match status" value="7"/>
</dbReference>
<dbReference type="FunFam" id="3.30.160.60:FF:001450">
    <property type="entry name" value="zinc finger protein 774"/>
    <property type="match status" value="1"/>
</dbReference>
<evidence type="ECO:0000256" key="8">
    <source>
        <dbReference type="ARBA" id="ARBA00023125"/>
    </source>
</evidence>
<evidence type="ECO:0000256" key="1">
    <source>
        <dbReference type="ARBA" id="ARBA00004123"/>
    </source>
</evidence>